<gene>
    <name evidence="1" type="ORF">SBA1_530075</name>
</gene>
<proteinExistence type="predicted"/>
<sequence length="97" mass="10682">MPTGRLISSRVNRGYLVNPPRIQPASRATRHSSDEMRIGVARSAKGDKVLLRIIAGVTAKLLVVNFQVRHRAARLTTPAVAAQDLLTQSFIRNLIEP</sequence>
<evidence type="ECO:0000313" key="2">
    <source>
        <dbReference type="Proteomes" id="UP000238701"/>
    </source>
</evidence>
<dbReference type="AlphaFoldDB" id="A0A2U3KY03"/>
<dbReference type="Proteomes" id="UP000238701">
    <property type="component" value="Unassembled WGS sequence"/>
</dbReference>
<accession>A0A2U3KY03</accession>
<protein>
    <submittedName>
        <fullName evidence="1">Uncharacterized protein</fullName>
    </submittedName>
</protein>
<reference evidence="2" key="1">
    <citation type="submission" date="2018-02" db="EMBL/GenBank/DDBJ databases">
        <authorList>
            <person name="Hausmann B."/>
        </authorList>
    </citation>
    <scope>NUCLEOTIDE SEQUENCE [LARGE SCALE GENOMIC DNA]</scope>
    <source>
        <strain evidence="2">Peat soil MAG SbA1</strain>
    </source>
</reference>
<evidence type="ECO:0000313" key="1">
    <source>
        <dbReference type="EMBL" id="SPF44439.1"/>
    </source>
</evidence>
<name>A0A2U3KY03_9BACT</name>
<dbReference type="EMBL" id="OMOD01000148">
    <property type="protein sequence ID" value="SPF44439.1"/>
    <property type="molecule type" value="Genomic_DNA"/>
</dbReference>
<organism evidence="1 2">
    <name type="scientific">Candidatus Sulfotelmatobacter kueseliae</name>
    <dbReference type="NCBI Taxonomy" id="2042962"/>
    <lineage>
        <taxon>Bacteria</taxon>
        <taxon>Pseudomonadati</taxon>
        <taxon>Acidobacteriota</taxon>
        <taxon>Terriglobia</taxon>
        <taxon>Terriglobales</taxon>
        <taxon>Candidatus Korobacteraceae</taxon>
        <taxon>Candidatus Sulfotelmatobacter</taxon>
    </lineage>
</organism>